<dbReference type="Pfam" id="PF13560">
    <property type="entry name" value="HTH_31"/>
    <property type="match status" value="1"/>
</dbReference>
<dbReference type="GO" id="GO:0003677">
    <property type="term" value="F:DNA binding"/>
    <property type="evidence" value="ECO:0007669"/>
    <property type="project" value="InterPro"/>
</dbReference>
<dbReference type="SMART" id="SM00530">
    <property type="entry name" value="HTH_XRE"/>
    <property type="match status" value="1"/>
</dbReference>
<keyword evidence="3" id="KW-1185">Reference proteome</keyword>
<dbReference type="CDD" id="cd00093">
    <property type="entry name" value="HTH_XRE"/>
    <property type="match status" value="1"/>
</dbReference>
<dbReference type="Gene3D" id="1.10.260.40">
    <property type="entry name" value="lambda repressor-like DNA-binding domains"/>
    <property type="match status" value="1"/>
</dbReference>
<evidence type="ECO:0000313" key="2">
    <source>
        <dbReference type="EMBL" id="TQM75655.1"/>
    </source>
</evidence>
<dbReference type="SUPFAM" id="SSF47413">
    <property type="entry name" value="lambda repressor-like DNA-binding domains"/>
    <property type="match status" value="1"/>
</dbReference>
<accession>A0A543IYK1</accession>
<sequence length="291" mass="31663">MSGNELGAFLRACRESVTPAEVGLPAGPRRRTPGLRRAELATLAGISVEYLTRLEQGRDRHPSPQVLSALADAMRLSYEQRVQLRRLSKETSGVAHCLVQAEPPVRTVRPTVRALLERFEPGPAVVVNRVGELLAHTSGFARLAGPVGLLDGDPPSLPRYLFGDPRARAVYPEWERVAAEQLAEVRFEAPRDDPYLADLVAELEAVAGPGFADRLRRPPRPPAGTGVLRMRHPGAGELRLAYETLRLPDRDGQRIVAYLPADPATKAALARLTRRAAAERAAAGALRVVRS</sequence>
<dbReference type="PROSITE" id="PS50943">
    <property type="entry name" value="HTH_CROC1"/>
    <property type="match status" value="1"/>
</dbReference>
<proteinExistence type="predicted"/>
<dbReference type="Gene3D" id="3.30.450.180">
    <property type="match status" value="1"/>
</dbReference>
<dbReference type="Proteomes" id="UP000319213">
    <property type="component" value="Unassembled WGS sequence"/>
</dbReference>
<dbReference type="InterPro" id="IPR001387">
    <property type="entry name" value="Cro/C1-type_HTH"/>
</dbReference>
<protein>
    <submittedName>
        <fullName evidence="2">Helix-turn-helix protein</fullName>
    </submittedName>
</protein>
<dbReference type="OrthoDB" id="4336585at2"/>
<dbReference type="AlphaFoldDB" id="A0A543IYK1"/>
<comment type="caution">
    <text evidence="2">The sequence shown here is derived from an EMBL/GenBank/DDBJ whole genome shotgun (WGS) entry which is preliminary data.</text>
</comment>
<gene>
    <name evidence="2" type="ORF">FHX40_2368</name>
</gene>
<name>A0A543IYK1_9ACTN</name>
<reference evidence="2 3" key="1">
    <citation type="submission" date="2019-06" db="EMBL/GenBank/DDBJ databases">
        <title>Sequencing the genomes of 1000 actinobacteria strains.</title>
        <authorList>
            <person name="Klenk H.-P."/>
        </authorList>
    </citation>
    <scope>NUCLEOTIDE SEQUENCE [LARGE SCALE GENOMIC DNA]</scope>
    <source>
        <strain evidence="2 3">DSM 43186</strain>
    </source>
</reference>
<organism evidence="2 3">
    <name type="scientific">Thermopolyspora flexuosa</name>
    <dbReference type="NCBI Taxonomy" id="103836"/>
    <lineage>
        <taxon>Bacteria</taxon>
        <taxon>Bacillati</taxon>
        <taxon>Actinomycetota</taxon>
        <taxon>Actinomycetes</taxon>
        <taxon>Streptosporangiales</taxon>
        <taxon>Streptosporangiaceae</taxon>
        <taxon>Thermopolyspora</taxon>
    </lineage>
</organism>
<dbReference type="RefSeq" id="WP_142259637.1">
    <property type="nucleotide sequence ID" value="NZ_BMPV01000001.1"/>
</dbReference>
<dbReference type="EMBL" id="VFPQ01000001">
    <property type="protein sequence ID" value="TQM75655.1"/>
    <property type="molecule type" value="Genomic_DNA"/>
</dbReference>
<dbReference type="PANTHER" id="PTHR35010">
    <property type="entry name" value="BLL4672 PROTEIN-RELATED"/>
    <property type="match status" value="1"/>
</dbReference>
<evidence type="ECO:0000313" key="3">
    <source>
        <dbReference type="Proteomes" id="UP000319213"/>
    </source>
</evidence>
<dbReference type="InterPro" id="IPR010982">
    <property type="entry name" value="Lambda_DNA-bd_dom_sf"/>
</dbReference>
<dbReference type="PANTHER" id="PTHR35010:SF2">
    <property type="entry name" value="BLL4672 PROTEIN"/>
    <property type="match status" value="1"/>
</dbReference>
<feature type="domain" description="HTH cro/C1-type" evidence="1">
    <location>
        <begin position="34"/>
        <end position="81"/>
    </location>
</feature>
<evidence type="ECO:0000259" key="1">
    <source>
        <dbReference type="PROSITE" id="PS50943"/>
    </source>
</evidence>
<dbReference type="Pfam" id="PF17765">
    <property type="entry name" value="MLTR_LBD"/>
    <property type="match status" value="1"/>
</dbReference>
<dbReference type="InterPro" id="IPR041413">
    <property type="entry name" value="MLTR_LBD"/>
</dbReference>